<reference evidence="1" key="1">
    <citation type="submission" date="2024-03" db="EMBL/GenBank/DDBJ databases">
        <title>Psychrobacter raelis sp. nov. isolated from a dog with peritonitis.</title>
        <authorList>
            <person name="Schiavone A."/>
            <person name="Manzulli V."/>
            <person name="Camarda A."/>
            <person name="Cafiero M.A."/>
            <person name="Vasco I."/>
            <person name="Marino L."/>
            <person name="Pennuzzi G."/>
            <person name="Serrecchia L."/>
            <person name="Galante D."/>
            <person name="Pugliese N."/>
        </authorList>
    </citation>
    <scope>NUCLEOTIDE SEQUENCE</scope>
    <source>
        <strain evidence="1">PraFG1</strain>
    </source>
</reference>
<name>A0AAT9PBH0_9GAMM</name>
<accession>A0AAT9PBH0</accession>
<dbReference type="AlphaFoldDB" id="A0AAT9PBH0"/>
<dbReference type="Proteomes" id="UP000829560">
    <property type="component" value="Chromosome"/>
</dbReference>
<evidence type="ECO:0000313" key="1">
    <source>
        <dbReference type="EMBL" id="UNK04536.2"/>
    </source>
</evidence>
<sequence>MSVTYAKDQTIGAFVHNINAQRRADEVASLLQQDSHFAKAVNEVDKVRLFVGSPENILGSDRTKHGEIAEQVEVGIRNARSYLQGGGQVATFDGVGRLAPADYKLDNLEVQSKFYNGINNTLGKGVVGHLDKYPDFTSNKGFYHIPKDQFDVIDKILKGEPVDNLNAKTIASIKSYIAEIESRTGQGFYEVVKPGVSDYAEIQQGTVHGTLDTHQQDLEQQNQRIKEDIVNEHKPSLAEGAKATGIAAAVGAGVSLGAGFYKHYKDGKNVFKGELTAEDWKDLGLDTAKGAVIGGVSGAAMYSLTNYASLSAPFAGAVVSASKGIASLFSDYNKGEITLDDFTSMGLMICAESSIVGLATFAGQTLIPVPVLGAVIGSLAGQMMVNLMGVDSGETIAALNKKMAAFTANLDAKYQHVVAHILTEYRKLGDLTVTAFDFDLNVSLLTRSVDLARAYGVEEDKILKNVDDVDDYFLS</sequence>
<dbReference type="RefSeq" id="WP_338411983.1">
    <property type="nucleotide sequence ID" value="NZ_CP093310.2"/>
</dbReference>
<keyword evidence="2" id="KW-1185">Reference proteome</keyword>
<organism evidence="1 2">
    <name type="scientific">Psychrobacter raelei</name>
    <dbReference type="NCBI Taxonomy" id="2565531"/>
    <lineage>
        <taxon>Bacteria</taxon>
        <taxon>Pseudomonadati</taxon>
        <taxon>Pseudomonadota</taxon>
        <taxon>Gammaproteobacteria</taxon>
        <taxon>Moraxellales</taxon>
        <taxon>Moraxellaceae</taxon>
        <taxon>Psychrobacter</taxon>
    </lineage>
</organism>
<dbReference type="EMBL" id="CP093310">
    <property type="protein sequence ID" value="UNK04536.2"/>
    <property type="molecule type" value="Genomic_DNA"/>
</dbReference>
<proteinExistence type="predicted"/>
<dbReference type="KEGG" id="prae:MN210_09620"/>
<gene>
    <name evidence="1" type="ORF">MN210_09620</name>
</gene>
<protein>
    <submittedName>
        <fullName evidence="1">Uncharacterized protein</fullName>
    </submittedName>
</protein>
<evidence type="ECO:0000313" key="2">
    <source>
        <dbReference type="Proteomes" id="UP000829560"/>
    </source>
</evidence>